<evidence type="ECO:0000256" key="1">
    <source>
        <dbReference type="SAM" id="MobiDB-lite"/>
    </source>
</evidence>
<dbReference type="EMBL" id="CM000162">
    <property type="protein sequence ID" value="EDX01550.2"/>
    <property type="molecule type" value="Genomic_DNA"/>
</dbReference>
<evidence type="ECO:0000313" key="3">
    <source>
        <dbReference type="Proteomes" id="UP000002282"/>
    </source>
</evidence>
<proteinExistence type="predicted"/>
<evidence type="ECO:0008006" key="4">
    <source>
        <dbReference type="Google" id="ProtNLM"/>
    </source>
</evidence>
<feature type="compositionally biased region" description="Basic and acidic residues" evidence="1">
    <location>
        <begin position="42"/>
        <end position="55"/>
    </location>
</feature>
<protein>
    <recommendedName>
        <fullName evidence="4">RRM domain-containing protein</fullName>
    </recommendedName>
</protein>
<name>B4Q229_DROYA</name>
<organism evidence="2 3">
    <name type="scientific">Drosophila yakuba</name>
    <name type="common">Fruit fly</name>
    <dbReference type="NCBI Taxonomy" id="7245"/>
    <lineage>
        <taxon>Eukaryota</taxon>
        <taxon>Metazoa</taxon>
        <taxon>Ecdysozoa</taxon>
        <taxon>Arthropoda</taxon>
        <taxon>Hexapoda</taxon>
        <taxon>Insecta</taxon>
        <taxon>Pterygota</taxon>
        <taxon>Neoptera</taxon>
        <taxon>Endopterygota</taxon>
        <taxon>Diptera</taxon>
        <taxon>Brachycera</taxon>
        <taxon>Muscomorpha</taxon>
        <taxon>Ephydroidea</taxon>
        <taxon>Drosophilidae</taxon>
        <taxon>Drosophila</taxon>
        <taxon>Sophophora</taxon>
    </lineage>
</organism>
<dbReference type="AlphaFoldDB" id="B4Q229"/>
<reference evidence="2 3" key="2">
    <citation type="journal article" date="2007" name="PLoS Biol.">
        <title>Principles of genome evolution in the Drosophila melanogaster species group.</title>
        <authorList>
            <person name="Ranz J.M."/>
            <person name="Maurin D."/>
            <person name="Chan Y.S."/>
            <person name="von Grotthuss M."/>
            <person name="Hillier L.W."/>
            <person name="Roote J."/>
            <person name="Ashburner M."/>
            <person name="Bergman C.M."/>
        </authorList>
    </citation>
    <scope>NUCLEOTIDE SEQUENCE [LARGE SCALE GENOMIC DNA]</scope>
    <source>
        <strain evidence="3">Tai18E2 / Tucson 14021-0261.01</strain>
    </source>
</reference>
<keyword evidence="3" id="KW-1185">Reference proteome</keyword>
<feature type="region of interest" description="Disordered" evidence="1">
    <location>
        <begin position="1"/>
        <end position="72"/>
    </location>
</feature>
<evidence type="ECO:0000313" key="2">
    <source>
        <dbReference type="EMBL" id="EDX01550.2"/>
    </source>
</evidence>
<feature type="compositionally biased region" description="Polar residues" evidence="1">
    <location>
        <begin position="1"/>
        <end position="24"/>
    </location>
</feature>
<sequence>MFRFDNVTQNSEKSQSEIGVSITNRIMIEESSHSQTESESDEAPKPEPEKEQKQEEEQEQEPDVEQARIRESAEDLSSNEWLSLHGFPPGSAEQLLAIFRRFCSINSHRKSKHGLELRFASAECLQLGVLMAKRLVVGNMQIHWHVGRLEDDPSINPDPSRERSAAGELGVLGKLRRAFANYFR</sequence>
<dbReference type="OrthoDB" id="7861484at2759"/>
<dbReference type="HOGENOM" id="CLU_1671204_0_0_1"/>
<gene>
    <name evidence="2" type="primary">Dyak\GE16167</name>
    <name evidence="2" type="synonym">dyak_GLEANR_17614</name>
    <name evidence="2" type="synonym">GE16167</name>
    <name evidence="2" type="ORF">Dyak_GE16167</name>
</gene>
<reference evidence="2 3" key="1">
    <citation type="journal article" date="2007" name="Nature">
        <title>Evolution of genes and genomes on the Drosophila phylogeny.</title>
        <authorList>
            <consortium name="Drosophila 12 Genomes Consortium"/>
            <person name="Clark A.G."/>
            <person name="Eisen M.B."/>
            <person name="Smith D.R."/>
            <person name="Bergman C.M."/>
            <person name="Oliver B."/>
            <person name="Markow T.A."/>
            <person name="Kaufman T.C."/>
            <person name="Kellis M."/>
            <person name="Gelbart W."/>
            <person name="Iyer V.N."/>
            <person name="Pollard D.A."/>
            <person name="Sackton T.B."/>
            <person name="Larracuente A.M."/>
            <person name="Singh N.D."/>
            <person name="Abad J.P."/>
            <person name="Abt D.N."/>
            <person name="Adryan B."/>
            <person name="Aguade M."/>
            <person name="Akashi H."/>
            <person name="Anderson W.W."/>
            <person name="Aquadro C.F."/>
            <person name="Ardell D.H."/>
            <person name="Arguello R."/>
            <person name="Artieri C.G."/>
            <person name="Barbash D.A."/>
            <person name="Barker D."/>
            <person name="Barsanti P."/>
            <person name="Batterham P."/>
            <person name="Batzoglou S."/>
            <person name="Begun D."/>
            <person name="Bhutkar A."/>
            <person name="Blanco E."/>
            <person name="Bosak S.A."/>
            <person name="Bradley R.K."/>
            <person name="Brand A.D."/>
            <person name="Brent M.R."/>
            <person name="Brooks A.N."/>
            <person name="Brown R.H."/>
            <person name="Butlin R.K."/>
            <person name="Caggese C."/>
            <person name="Calvi B.R."/>
            <person name="Bernardo de Carvalho A."/>
            <person name="Caspi A."/>
            <person name="Castrezana S."/>
            <person name="Celniker S.E."/>
            <person name="Chang J.L."/>
            <person name="Chapple C."/>
            <person name="Chatterji S."/>
            <person name="Chinwalla A."/>
            <person name="Civetta A."/>
            <person name="Clifton S.W."/>
            <person name="Comeron J.M."/>
            <person name="Costello J.C."/>
            <person name="Coyne J.A."/>
            <person name="Daub J."/>
            <person name="David R.G."/>
            <person name="Delcher A.L."/>
            <person name="Delehaunty K."/>
            <person name="Do C.B."/>
            <person name="Ebling H."/>
            <person name="Edwards K."/>
            <person name="Eickbush T."/>
            <person name="Evans J.D."/>
            <person name="Filipski A."/>
            <person name="Findeiss S."/>
            <person name="Freyhult E."/>
            <person name="Fulton L."/>
            <person name="Fulton R."/>
            <person name="Garcia A.C."/>
            <person name="Gardiner A."/>
            <person name="Garfield D.A."/>
            <person name="Garvin B.E."/>
            <person name="Gibson G."/>
            <person name="Gilbert D."/>
            <person name="Gnerre S."/>
            <person name="Godfrey J."/>
            <person name="Good R."/>
            <person name="Gotea V."/>
            <person name="Gravely B."/>
            <person name="Greenberg A.J."/>
            <person name="Griffiths-Jones S."/>
            <person name="Gross S."/>
            <person name="Guigo R."/>
            <person name="Gustafson E.A."/>
            <person name="Haerty W."/>
            <person name="Hahn M.W."/>
            <person name="Halligan D.L."/>
            <person name="Halpern A.L."/>
            <person name="Halter G.M."/>
            <person name="Han M.V."/>
            <person name="Heger A."/>
            <person name="Hillier L."/>
            <person name="Hinrichs A.S."/>
            <person name="Holmes I."/>
            <person name="Hoskins R.A."/>
            <person name="Hubisz M.J."/>
            <person name="Hultmark D."/>
            <person name="Huntley M.A."/>
            <person name="Jaffe D.B."/>
            <person name="Jagadeeshan S."/>
            <person name="Jeck W.R."/>
            <person name="Johnson J."/>
            <person name="Jones C.D."/>
            <person name="Jordan W.C."/>
            <person name="Karpen G.H."/>
            <person name="Kataoka E."/>
            <person name="Keightley P.D."/>
            <person name="Kheradpour P."/>
            <person name="Kirkness E.F."/>
            <person name="Koerich L.B."/>
            <person name="Kristiansen K."/>
            <person name="Kudrna D."/>
            <person name="Kulathinal R.J."/>
            <person name="Kumar S."/>
            <person name="Kwok R."/>
            <person name="Lander E."/>
            <person name="Langley C.H."/>
            <person name="Lapoint R."/>
            <person name="Lazzaro B.P."/>
            <person name="Lee S.J."/>
            <person name="Levesque L."/>
            <person name="Li R."/>
            <person name="Lin C.F."/>
            <person name="Lin M.F."/>
            <person name="Lindblad-Toh K."/>
            <person name="Llopart A."/>
            <person name="Long M."/>
            <person name="Low L."/>
            <person name="Lozovsky E."/>
            <person name="Lu J."/>
            <person name="Luo M."/>
            <person name="Machado C.A."/>
            <person name="Makalowski W."/>
            <person name="Marzo M."/>
            <person name="Matsuda M."/>
            <person name="Matzkin L."/>
            <person name="McAllister B."/>
            <person name="McBride C.S."/>
            <person name="McKernan B."/>
            <person name="McKernan K."/>
            <person name="Mendez-Lago M."/>
            <person name="Minx P."/>
            <person name="Mollenhauer M.U."/>
            <person name="Montooth K."/>
            <person name="Mount S.M."/>
            <person name="Mu X."/>
            <person name="Myers E."/>
            <person name="Negre B."/>
            <person name="Newfeld S."/>
            <person name="Nielsen R."/>
            <person name="Noor M.A."/>
            <person name="O'Grady P."/>
            <person name="Pachter L."/>
            <person name="Papaceit M."/>
            <person name="Parisi M.J."/>
            <person name="Parisi M."/>
            <person name="Parts L."/>
            <person name="Pedersen J.S."/>
            <person name="Pesole G."/>
            <person name="Phillippy A.M."/>
            <person name="Ponting C.P."/>
            <person name="Pop M."/>
            <person name="Porcelli D."/>
            <person name="Powell J.R."/>
            <person name="Prohaska S."/>
            <person name="Pruitt K."/>
            <person name="Puig M."/>
            <person name="Quesneville H."/>
            <person name="Ram K.R."/>
            <person name="Rand D."/>
            <person name="Rasmussen M.D."/>
            <person name="Reed L.K."/>
            <person name="Reenan R."/>
            <person name="Reily A."/>
            <person name="Remington K.A."/>
            <person name="Rieger T.T."/>
            <person name="Ritchie M.G."/>
            <person name="Robin C."/>
            <person name="Rogers Y.H."/>
            <person name="Rohde C."/>
            <person name="Rozas J."/>
            <person name="Rubenfield M.J."/>
            <person name="Ruiz A."/>
            <person name="Russo S."/>
            <person name="Salzberg S.L."/>
            <person name="Sanchez-Gracia A."/>
            <person name="Saranga D.J."/>
            <person name="Sato H."/>
            <person name="Schaeffer S.W."/>
            <person name="Schatz M.C."/>
            <person name="Schlenke T."/>
            <person name="Schwartz R."/>
            <person name="Segarra C."/>
            <person name="Singh R.S."/>
            <person name="Sirot L."/>
            <person name="Sirota M."/>
            <person name="Sisneros N.B."/>
            <person name="Smith C.D."/>
            <person name="Smith T.F."/>
            <person name="Spieth J."/>
            <person name="Stage D.E."/>
            <person name="Stark A."/>
            <person name="Stephan W."/>
            <person name="Strausberg R.L."/>
            <person name="Strempel S."/>
            <person name="Sturgill D."/>
            <person name="Sutton G."/>
            <person name="Sutton G.G."/>
            <person name="Tao W."/>
            <person name="Teichmann S."/>
            <person name="Tobari Y.N."/>
            <person name="Tomimura Y."/>
            <person name="Tsolas J.M."/>
            <person name="Valente V.L."/>
            <person name="Venter E."/>
            <person name="Venter J.C."/>
            <person name="Vicario S."/>
            <person name="Vieira F.G."/>
            <person name="Vilella A.J."/>
            <person name="Villasante A."/>
            <person name="Walenz B."/>
            <person name="Wang J."/>
            <person name="Wasserman M."/>
            <person name="Watts T."/>
            <person name="Wilson D."/>
            <person name="Wilson R.K."/>
            <person name="Wing R.A."/>
            <person name="Wolfner M.F."/>
            <person name="Wong A."/>
            <person name="Wong G.K."/>
            <person name="Wu C.I."/>
            <person name="Wu G."/>
            <person name="Yamamoto D."/>
            <person name="Yang H.P."/>
            <person name="Yang S.P."/>
            <person name="Yorke J.A."/>
            <person name="Yoshida K."/>
            <person name="Zdobnov E."/>
            <person name="Zhang P."/>
            <person name="Zhang Y."/>
            <person name="Zimin A.V."/>
            <person name="Baldwin J."/>
            <person name="Abdouelleil A."/>
            <person name="Abdulkadir J."/>
            <person name="Abebe A."/>
            <person name="Abera B."/>
            <person name="Abreu J."/>
            <person name="Acer S.C."/>
            <person name="Aftuck L."/>
            <person name="Alexander A."/>
            <person name="An P."/>
            <person name="Anderson E."/>
            <person name="Anderson S."/>
            <person name="Arachi H."/>
            <person name="Azer M."/>
            <person name="Bachantsang P."/>
            <person name="Barry A."/>
            <person name="Bayul T."/>
            <person name="Berlin A."/>
            <person name="Bessette D."/>
            <person name="Bloom T."/>
            <person name="Blye J."/>
            <person name="Boguslavskiy L."/>
            <person name="Bonnet C."/>
            <person name="Boukhgalter B."/>
            <person name="Bourzgui I."/>
            <person name="Brown A."/>
            <person name="Cahill P."/>
            <person name="Channer S."/>
            <person name="Cheshatsang Y."/>
            <person name="Chuda L."/>
            <person name="Citroen M."/>
            <person name="Collymore A."/>
            <person name="Cooke P."/>
            <person name="Costello M."/>
            <person name="D'Aco K."/>
            <person name="Daza R."/>
            <person name="De Haan G."/>
            <person name="DeGray S."/>
            <person name="DeMaso C."/>
            <person name="Dhargay N."/>
            <person name="Dooley K."/>
            <person name="Dooley E."/>
            <person name="Doricent M."/>
            <person name="Dorje P."/>
            <person name="Dorjee K."/>
            <person name="Dupes A."/>
            <person name="Elong R."/>
            <person name="Falk J."/>
            <person name="Farina A."/>
            <person name="Faro S."/>
            <person name="Ferguson D."/>
            <person name="Fisher S."/>
            <person name="Foley C.D."/>
            <person name="Franke A."/>
            <person name="Friedrich D."/>
            <person name="Gadbois L."/>
            <person name="Gearin G."/>
            <person name="Gearin C.R."/>
            <person name="Giannoukos G."/>
            <person name="Goode T."/>
            <person name="Graham J."/>
            <person name="Grandbois E."/>
            <person name="Grewal S."/>
            <person name="Gyaltsen K."/>
            <person name="Hafez N."/>
            <person name="Hagos B."/>
            <person name="Hall J."/>
            <person name="Henson C."/>
            <person name="Hollinger A."/>
            <person name="Honan T."/>
            <person name="Huard M.D."/>
            <person name="Hughes L."/>
            <person name="Hurhula B."/>
            <person name="Husby M.E."/>
            <person name="Kamat A."/>
            <person name="Kanga B."/>
            <person name="Kashin S."/>
            <person name="Khazanovich D."/>
            <person name="Kisner P."/>
            <person name="Lance K."/>
            <person name="Lara M."/>
            <person name="Lee W."/>
            <person name="Lennon N."/>
            <person name="Letendre F."/>
            <person name="LeVine R."/>
            <person name="Lipovsky A."/>
            <person name="Liu X."/>
            <person name="Liu J."/>
            <person name="Liu S."/>
            <person name="Lokyitsang T."/>
            <person name="Lokyitsang Y."/>
            <person name="Lubonja R."/>
            <person name="Lui A."/>
            <person name="MacDonald P."/>
            <person name="Magnisalis V."/>
            <person name="Maru K."/>
            <person name="Matthews C."/>
            <person name="McCusker W."/>
            <person name="McDonough S."/>
            <person name="Mehta T."/>
            <person name="Meldrim J."/>
            <person name="Meneus L."/>
            <person name="Mihai O."/>
            <person name="Mihalev A."/>
            <person name="Mihova T."/>
            <person name="Mittelman R."/>
            <person name="Mlenga V."/>
            <person name="Montmayeur A."/>
            <person name="Mulrain L."/>
            <person name="Navidi A."/>
            <person name="Naylor J."/>
            <person name="Negash T."/>
            <person name="Nguyen T."/>
            <person name="Nguyen N."/>
            <person name="Nicol R."/>
            <person name="Norbu C."/>
            <person name="Norbu N."/>
            <person name="Novod N."/>
            <person name="O'Neill B."/>
            <person name="Osman S."/>
            <person name="Markiewicz E."/>
            <person name="Oyono O.L."/>
            <person name="Patti C."/>
            <person name="Phunkhang P."/>
            <person name="Pierre F."/>
            <person name="Priest M."/>
            <person name="Raghuraman S."/>
            <person name="Rege F."/>
            <person name="Reyes R."/>
            <person name="Rise C."/>
            <person name="Rogov P."/>
            <person name="Ross K."/>
            <person name="Ryan E."/>
            <person name="Settipalli S."/>
            <person name="Shea T."/>
            <person name="Sherpa N."/>
            <person name="Shi L."/>
            <person name="Shih D."/>
            <person name="Sparrow T."/>
            <person name="Spaulding J."/>
            <person name="Stalker J."/>
            <person name="Stange-Thomann N."/>
            <person name="Stavropoulos S."/>
            <person name="Stone C."/>
            <person name="Strader C."/>
            <person name="Tesfaye S."/>
            <person name="Thomson T."/>
            <person name="Thoulutsang Y."/>
            <person name="Thoulutsang D."/>
            <person name="Topham K."/>
            <person name="Topping I."/>
            <person name="Tsamla T."/>
            <person name="Vassiliev H."/>
            <person name="Vo A."/>
            <person name="Wangchuk T."/>
            <person name="Wangdi T."/>
            <person name="Weiand M."/>
            <person name="Wilkinson J."/>
            <person name="Wilson A."/>
            <person name="Yadav S."/>
            <person name="Young G."/>
            <person name="Yu Q."/>
            <person name="Zembek L."/>
            <person name="Zhong D."/>
            <person name="Zimmer A."/>
            <person name="Zwirko Z."/>
            <person name="Jaffe D.B."/>
            <person name="Alvarez P."/>
            <person name="Brockman W."/>
            <person name="Butler J."/>
            <person name="Chin C."/>
            <person name="Gnerre S."/>
            <person name="Grabherr M."/>
            <person name="Kleber M."/>
            <person name="Mauceli E."/>
            <person name="MacCallum I."/>
        </authorList>
    </citation>
    <scope>NUCLEOTIDE SEQUENCE [LARGE SCALE GENOMIC DNA]</scope>
    <source>
        <strain evidence="3">Tai18E2 / Tucson 14021-0261.01</strain>
    </source>
</reference>
<accession>B4Q229</accession>
<dbReference type="Proteomes" id="UP000002282">
    <property type="component" value="Chromosome X"/>
</dbReference>
<dbReference type="KEGG" id="dya:Dyak_GE16167"/>